<sequence>MATNNGICALVVILAVYIHTAQSLKCFSCNSNQESCTEPFNVTRAGKDRSVYQEAPGDMVCVKHVTKLGKFGVKYVERKYLTLEHAVQYCNLKENGKVFCNWCRNEDGCNSAPSLPKASINQIVFFGVLCVVTMCFSKL</sequence>
<evidence type="ECO:0008006" key="4">
    <source>
        <dbReference type="Google" id="ProtNLM"/>
    </source>
</evidence>
<protein>
    <recommendedName>
        <fullName evidence="4">Protein sleepless</fullName>
    </recommendedName>
</protein>
<name>A0AAD7ZCJ1_DIPPU</name>
<feature type="signal peptide" evidence="1">
    <location>
        <begin position="1"/>
        <end position="23"/>
    </location>
</feature>
<evidence type="ECO:0000313" key="3">
    <source>
        <dbReference type="Proteomes" id="UP001233999"/>
    </source>
</evidence>
<evidence type="ECO:0000313" key="2">
    <source>
        <dbReference type="EMBL" id="KAJ9577682.1"/>
    </source>
</evidence>
<reference evidence="2" key="2">
    <citation type="submission" date="2023-05" db="EMBL/GenBank/DDBJ databases">
        <authorList>
            <person name="Fouks B."/>
        </authorList>
    </citation>
    <scope>NUCLEOTIDE SEQUENCE</scope>
    <source>
        <strain evidence="2">Stay&amp;Tobe</strain>
        <tissue evidence="2">Testes</tissue>
    </source>
</reference>
<reference evidence="2" key="1">
    <citation type="journal article" date="2023" name="IScience">
        <title>Live-bearing cockroach genome reveals convergent evolutionary mechanisms linked to viviparity in insects and beyond.</title>
        <authorList>
            <person name="Fouks B."/>
            <person name="Harrison M.C."/>
            <person name="Mikhailova A.A."/>
            <person name="Marchal E."/>
            <person name="English S."/>
            <person name="Carruthers M."/>
            <person name="Jennings E.C."/>
            <person name="Chiamaka E.L."/>
            <person name="Frigard R.A."/>
            <person name="Pippel M."/>
            <person name="Attardo G.M."/>
            <person name="Benoit J.B."/>
            <person name="Bornberg-Bauer E."/>
            <person name="Tobe S.S."/>
        </authorList>
    </citation>
    <scope>NUCLEOTIDE SEQUENCE</scope>
    <source>
        <strain evidence="2">Stay&amp;Tobe</strain>
    </source>
</reference>
<dbReference type="EMBL" id="JASPKZ010009350">
    <property type="protein sequence ID" value="KAJ9577682.1"/>
    <property type="molecule type" value="Genomic_DNA"/>
</dbReference>
<feature type="chain" id="PRO_5042127625" description="Protein sleepless" evidence="1">
    <location>
        <begin position="24"/>
        <end position="139"/>
    </location>
</feature>
<evidence type="ECO:0000256" key="1">
    <source>
        <dbReference type="SAM" id="SignalP"/>
    </source>
</evidence>
<comment type="caution">
    <text evidence="2">The sequence shown here is derived from an EMBL/GenBank/DDBJ whole genome shotgun (WGS) entry which is preliminary data.</text>
</comment>
<organism evidence="2 3">
    <name type="scientific">Diploptera punctata</name>
    <name type="common">Pacific beetle cockroach</name>
    <dbReference type="NCBI Taxonomy" id="6984"/>
    <lineage>
        <taxon>Eukaryota</taxon>
        <taxon>Metazoa</taxon>
        <taxon>Ecdysozoa</taxon>
        <taxon>Arthropoda</taxon>
        <taxon>Hexapoda</taxon>
        <taxon>Insecta</taxon>
        <taxon>Pterygota</taxon>
        <taxon>Neoptera</taxon>
        <taxon>Polyneoptera</taxon>
        <taxon>Dictyoptera</taxon>
        <taxon>Blattodea</taxon>
        <taxon>Blaberoidea</taxon>
        <taxon>Blaberidae</taxon>
        <taxon>Diplopterinae</taxon>
        <taxon>Diploptera</taxon>
    </lineage>
</organism>
<dbReference type="Proteomes" id="UP001233999">
    <property type="component" value="Unassembled WGS sequence"/>
</dbReference>
<keyword evidence="3" id="KW-1185">Reference proteome</keyword>
<gene>
    <name evidence="2" type="ORF">L9F63_005762</name>
</gene>
<accession>A0AAD7ZCJ1</accession>
<dbReference type="AlphaFoldDB" id="A0AAD7ZCJ1"/>
<proteinExistence type="predicted"/>
<keyword evidence="1" id="KW-0732">Signal</keyword>